<dbReference type="EMBL" id="FOBS01000022">
    <property type="protein sequence ID" value="SEM56113.1"/>
    <property type="molecule type" value="Genomic_DNA"/>
</dbReference>
<dbReference type="Pfam" id="PF01119">
    <property type="entry name" value="DNA_mis_repair"/>
    <property type="match status" value="1"/>
</dbReference>
<protein>
    <recommendedName>
        <fullName evidence="2 5">DNA mismatch repair protein MutL</fullName>
    </recommendedName>
</protein>
<evidence type="ECO:0000256" key="2">
    <source>
        <dbReference type="ARBA" id="ARBA00021975"/>
    </source>
</evidence>
<dbReference type="SUPFAM" id="SSF54211">
    <property type="entry name" value="Ribosomal protein S5 domain 2-like"/>
    <property type="match status" value="1"/>
</dbReference>
<dbReference type="InterPro" id="IPR020667">
    <property type="entry name" value="DNA_mismatch_repair_MutL"/>
</dbReference>
<dbReference type="InterPro" id="IPR037198">
    <property type="entry name" value="MutL_C_sf"/>
</dbReference>
<evidence type="ECO:0000313" key="10">
    <source>
        <dbReference type="Proteomes" id="UP000198744"/>
    </source>
</evidence>
<dbReference type="SUPFAM" id="SSF55874">
    <property type="entry name" value="ATPase domain of HSP90 chaperone/DNA topoisomerase II/histidine kinase"/>
    <property type="match status" value="1"/>
</dbReference>
<dbReference type="Pfam" id="PF02518">
    <property type="entry name" value="HATPase_c"/>
    <property type="match status" value="1"/>
</dbReference>
<dbReference type="Gene3D" id="3.30.230.10">
    <property type="match status" value="1"/>
</dbReference>
<evidence type="ECO:0000256" key="1">
    <source>
        <dbReference type="ARBA" id="ARBA00006082"/>
    </source>
</evidence>
<dbReference type="PROSITE" id="PS00058">
    <property type="entry name" value="DNA_MISMATCH_REPAIR_1"/>
    <property type="match status" value="1"/>
</dbReference>
<dbReference type="PANTHER" id="PTHR10073:SF12">
    <property type="entry name" value="DNA MISMATCH REPAIR PROTEIN MLH1"/>
    <property type="match status" value="1"/>
</dbReference>
<feature type="domain" description="MutL C-terminal dimerisation" evidence="7">
    <location>
        <begin position="437"/>
        <end position="580"/>
    </location>
</feature>
<dbReference type="OrthoDB" id="9763467at2"/>
<keyword evidence="10" id="KW-1185">Reference proteome</keyword>
<dbReference type="InterPro" id="IPR020568">
    <property type="entry name" value="Ribosomal_Su5_D2-typ_SF"/>
</dbReference>
<dbReference type="GO" id="GO:0030983">
    <property type="term" value="F:mismatched DNA binding"/>
    <property type="evidence" value="ECO:0007669"/>
    <property type="project" value="InterPro"/>
</dbReference>
<evidence type="ECO:0000256" key="4">
    <source>
        <dbReference type="ARBA" id="ARBA00023204"/>
    </source>
</evidence>
<dbReference type="GO" id="GO:0006298">
    <property type="term" value="P:mismatch repair"/>
    <property type="evidence" value="ECO:0007669"/>
    <property type="project" value="UniProtKB-UniRule"/>
</dbReference>
<dbReference type="GO" id="GO:0032300">
    <property type="term" value="C:mismatch repair complex"/>
    <property type="evidence" value="ECO:0007669"/>
    <property type="project" value="InterPro"/>
</dbReference>
<dbReference type="CDD" id="cd16926">
    <property type="entry name" value="HATPase_MutL-MLH-PMS-like"/>
    <property type="match status" value="1"/>
</dbReference>
<dbReference type="Gene3D" id="3.30.565.10">
    <property type="entry name" value="Histidine kinase-like ATPase, C-terminal domain"/>
    <property type="match status" value="1"/>
</dbReference>
<dbReference type="InterPro" id="IPR002099">
    <property type="entry name" value="MutL/Mlh/PMS"/>
</dbReference>
<evidence type="ECO:0000256" key="3">
    <source>
        <dbReference type="ARBA" id="ARBA00022763"/>
    </source>
</evidence>
<dbReference type="CDD" id="cd00782">
    <property type="entry name" value="MutL_Trans"/>
    <property type="match status" value="1"/>
</dbReference>
<feature type="domain" description="DNA mismatch repair protein S5" evidence="8">
    <location>
        <begin position="210"/>
        <end position="328"/>
    </location>
</feature>
<dbReference type="SUPFAM" id="SSF118116">
    <property type="entry name" value="DNA mismatch repair protein MutL"/>
    <property type="match status" value="1"/>
</dbReference>
<dbReference type="Gene3D" id="3.30.1370.100">
    <property type="entry name" value="MutL, C-terminal domain, regulatory subdomain"/>
    <property type="match status" value="1"/>
</dbReference>
<proteinExistence type="inferred from homology"/>
<dbReference type="InterPro" id="IPR036890">
    <property type="entry name" value="HATPase_C_sf"/>
</dbReference>
<dbReference type="STRING" id="43775.SAMN04489760_12228"/>
<dbReference type="RefSeq" id="WP_093884166.1">
    <property type="nucleotide sequence ID" value="NZ_FOBS01000022.1"/>
</dbReference>
<dbReference type="InterPro" id="IPR013507">
    <property type="entry name" value="DNA_mismatch_S5_2-like"/>
</dbReference>
<evidence type="ECO:0000259" key="7">
    <source>
        <dbReference type="SMART" id="SM00853"/>
    </source>
</evidence>
<dbReference type="SMART" id="SM00853">
    <property type="entry name" value="MutL_C"/>
    <property type="match status" value="1"/>
</dbReference>
<accession>A0A1H7ZCX8</accession>
<dbReference type="InterPro" id="IPR014721">
    <property type="entry name" value="Ribsml_uS5_D2-typ_fold_subgr"/>
</dbReference>
<name>A0A1H7ZCX8_9BACT</name>
<dbReference type="InterPro" id="IPR003594">
    <property type="entry name" value="HATPase_dom"/>
</dbReference>
<dbReference type="AlphaFoldDB" id="A0A1H7ZCX8"/>
<dbReference type="InterPro" id="IPR038973">
    <property type="entry name" value="MutL/Mlh/Pms-like"/>
</dbReference>
<dbReference type="HAMAP" id="MF_00149">
    <property type="entry name" value="DNA_mis_repair"/>
    <property type="match status" value="1"/>
</dbReference>
<dbReference type="GO" id="GO:0140664">
    <property type="term" value="F:ATP-dependent DNA damage sensor activity"/>
    <property type="evidence" value="ECO:0007669"/>
    <property type="project" value="InterPro"/>
</dbReference>
<keyword evidence="3 5" id="KW-0227">DNA damage</keyword>
<dbReference type="GO" id="GO:0016887">
    <property type="term" value="F:ATP hydrolysis activity"/>
    <property type="evidence" value="ECO:0007669"/>
    <property type="project" value="InterPro"/>
</dbReference>
<keyword evidence="4 5" id="KW-0234">DNA repair</keyword>
<dbReference type="FunFam" id="3.30.565.10:FF:000003">
    <property type="entry name" value="DNA mismatch repair endonuclease MutL"/>
    <property type="match status" value="1"/>
</dbReference>
<sequence>MKSRIHLLPETLTHRIAAGEVVERPASIVKELVENAVDAGATEITVELEQGGCGLIRVTDNGGGINAEDVSLAFARHATSKISEFDDLYRVRSFGFRGEALASIASISRTELVSRTPDVLAGVRIIVEAGEILEITEAGCPVGTTVTVSRIFDSVPVRKKFLKAETTERAYCLDVITRMALANSDVRIRVLAKGRELFSYPATHRLAERIALVLGSGDADRMQPIESSRDGLRIYGFASRPDFTCATTRQIYAFVNRRYVKDYLLNHAVMTAYRRVIEPRRYPAVVLYVDPDPADVDVNVHPAKLEVRFRQPRLVYETIVEALSSMLRDVGPFSSGLLPAGPVGTETKPFSNEEYSSRVSEALKRYSLASGSRKLMFGSRAEVSTGIGSGTRSEIPMTSPTGQPGPGREGSPALDLFESAPAPHRASSSPVFTDLLYAGSLWDTYLIFPSPEGMILIDQHAAHERVLFEKIKNGAHSGKPVIQGLLLPEVLSLAKPDFERLSDLIPLLEQTGIEVEPFGSDAVIVKALPALLAHLEVGSLVRDLISDFTEKEGALSLEEKRDKIYAFLACRGAVKAGKQLTREEVVQLCRDLDATPFAATCPHGRPVYVLYPQREIERMFKRR</sequence>
<evidence type="ECO:0000256" key="6">
    <source>
        <dbReference type="SAM" id="MobiDB-lite"/>
    </source>
</evidence>
<dbReference type="InterPro" id="IPR014762">
    <property type="entry name" value="DNA_mismatch_repair_CS"/>
</dbReference>
<comment type="similarity">
    <text evidence="1 5">Belongs to the DNA mismatch repair MutL/HexB family.</text>
</comment>
<evidence type="ECO:0000313" key="9">
    <source>
        <dbReference type="EMBL" id="SEM56113.1"/>
    </source>
</evidence>
<evidence type="ECO:0000259" key="8">
    <source>
        <dbReference type="SMART" id="SM01340"/>
    </source>
</evidence>
<dbReference type="InterPro" id="IPR014790">
    <property type="entry name" value="MutL_C"/>
</dbReference>
<dbReference type="InterPro" id="IPR042120">
    <property type="entry name" value="MutL_C_dimsub"/>
</dbReference>
<gene>
    <name evidence="5" type="primary">mutL</name>
    <name evidence="9" type="ORF">SAMN04489760_12228</name>
</gene>
<reference evidence="9 10" key="1">
    <citation type="submission" date="2016-10" db="EMBL/GenBank/DDBJ databases">
        <authorList>
            <person name="de Groot N.N."/>
        </authorList>
    </citation>
    <scope>NUCLEOTIDE SEQUENCE [LARGE SCALE GENOMIC DNA]</scope>
    <source>
        <strain evidence="9 10">DSM 8423</strain>
    </source>
</reference>
<dbReference type="Proteomes" id="UP000198744">
    <property type="component" value="Unassembled WGS sequence"/>
</dbReference>
<dbReference type="PANTHER" id="PTHR10073">
    <property type="entry name" value="DNA MISMATCH REPAIR PROTEIN MLH, PMS, MUTL"/>
    <property type="match status" value="1"/>
</dbReference>
<dbReference type="NCBIfam" id="TIGR00585">
    <property type="entry name" value="mutl"/>
    <property type="match status" value="1"/>
</dbReference>
<feature type="region of interest" description="Disordered" evidence="6">
    <location>
        <begin position="385"/>
        <end position="414"/>
    </location>
</feature>
<dbReference type="SMART" id="SM01340">
    <property type="entry name" value="DNA_mis_repair"/>
    <property type="match status" value="1"/>
</dbReference>
<dbReference type="Gene3D" id="3.30.1540.20">
    <property type="entry name" value="MutL, C-terminal domain, dimerisation subdomain"/>
    <property type="match status" value="1"/>
</dbReference>
<feature type="compositionally biased region" description="Polar residues" evidence="6">
    <location>
        <begin position="390"/>
        <end position="402"/>
    </location>
</feature>
<organism evidence="9 10">
    <name type="scientific">Syntrophus gentianae</name>
    <dbReference type="NCBI Taxonomy" id="43775"/>
    <lineage>
        <taxon>Bacteria</taxon>
        <taxon>Pseudomonadati</taxon>
        <taxon>Thermodesulfobacteriota</taxon>
        <taxon>Syntrophia</taxon>
        <taxon>Syntrophales</taxon>
        <taxon>Syntrophaceae</taxon>
        <taxon>Syntrophus</taxon>
    </lineage>
</organism>
<comment type="function">
    <text evidence="5">This protein is involved in the repair of mismatches in DNA. It is required for dam-dependent methyl-directed DNA mismatch repair. May act as a 'molecular matchmaker', a protein that promotes the formation of a stable complex between two or more DNA-binding proteins in an ATP-dependent manner without itself being part of a final effector complex.</text>
</comment>
<evidence type="ECO:0000256" key="5">
    <source>
        <dbReference type="HAMAP-Rule" id="MF_00149"/>
    </source>
</evidence>
<dbReference type="InterPro" id="IPR042121">
    <property type="entry name" value="MutL_C_regsub"/>
</dbReference>
<dbReference type="GO" id="GO:0005524">
    <property type="term" value="F:ATP binding"/>
    <property type="evidence" value="ECO:0007669"/>
    <property type="project" value="InterPro"/>
</dbReference>
<dbReference type="Pfam" id="PF08676">
    <property type="entry name" value="MutL_C"/>
    <property type="match status" value="1"/>
</dbReference>